<protein>
    <submittedName>
        <fullName evidence="1">Uncharacterized protein</fullName>
    </submittedName>
</protein>
<proteinExistence type="predicted"/>
<dbReference type="KEGG" id="sfol:H3H32_03525"/>
<evidence type="ECO:0000313" key="1">
    <source>
        <dbReference type="EMBL" id="QMW04040.1"/>
    </source>
</evidence>
<dbReference type="AlphaFoldDB" id="A0A7G5GYU8"/>
<accession>A0A7G5GYU8</accession>
<reference evidence="1 2" key="1">
    <citation type="submission" date="2020-07" db="EMBL/GenBank/DDBJ databases">
        <title>Spirosoma foliorum sp. nov., isolated from the leaves on the Nejang mountain Korea, Republic of.</title>
        <authorList>
            <person name="Ho H."/>
            <person name="Lee Y.-J."/>
            <person name="Nurcahyanto D.-A."/>
            <person name="Kim S.-G."/>
        </authorList>
    </citation>
    <scope>NUCLEOTIDE SEQUENCE [LARGE SCALE GENOMIC DNA]</scope>
    <source>
        <strain evidence="1 2">PL0136</strain>
    </source>
</reference>
<organism evidence="1 2">
    <name type="scientific">Spirosoma foliorum</name>
    <dbReference type="NCBI Taxonomy" id="2710596"/>
    <lineage>
        <taxon>Bacteria</taxon>
        <taxon>Pseudomonadati</taxon>
        <taxon>Bacteroidota</taxon>
        <taxon>Cytophagia</taxon>
        <taxon>Cytophagales</taxon>
        <taxon>Cytophagaceae</taxon>
        <taxon>Spirosoma</taxon>
    </lineage>
</organism>
<dbReference type="EMBL" id="CP059732">
    <property type="protein sequence ID" value="QMW04040.1"/>
    <property type="molecule type" value="Genomic_DNA"/>
</dbReference>
<dbReference type="RefSeq" id="WP_182461296.1">
    <property type="nucleotide sequence ID" value="NZ_CP059732.1"/>
</dbReference>
<name>A0A7G5GYU8_9BACT</name>
<sequence>MLQSKNIYLLEEYIKTLIATEVVLPGILPRRWGHEFCRSELRGIYLGLKFVIKRARPFLDSHMVDTFEQIEESNPIAMHWFLCAYWEKLVVLLTFYTHLEKYYLANLN</sequence>
<gene>
    <name evidence="1" type="ORF">H3H32_03525</name>
</gene>
<dbReference type="Proteomes" id="UP000515369">
    <property type="component" value="Chromosome"/>
</dbReference>
<keyword evidence="2" id="KW-1185">Reference proteome</keyword>
<evidence type="ECO:0000313" key="2">
    <source>
        <dbReference type="Proteomes" id="UP000515369"/>
    </source>
</evidence>